<feature type="compositionally biased region" description="Low complexity" evidence="1">
    <location>
        <begin position="28"/>
        <end position="38"/>
    </location>
</feature>
<evidence type="ECO:0000313" key="5">
    <source>
        <dbReference type="Proteomes" id="UP001597195"/>
    </source>
</evidence>
<evidence type="ECO:0000256" key="2">
    <source>
        <dbReference type="SAM" id="SignalP"/>
    </source>
</evidence>
<comment type="caution">
    <text evidence="4">The sequence shown here is derived from an EMBL/GenBank/DDBJ whole genome shotgun (WGS) entry which is preliminary data.</text>
</comment>
<gene>
    <name evidence="4" type="ORF">ACFQ5T_07465</name>
</gene>
<dbReference type="InterPro" id="IPR027994">
    <property type="entry name" value="WxL_dom"/>
</dbReference>
<sequence length="253" mass="25230">MKKTVSSILLASALLLGAIAPVTANAATTGSGVTTSTVHFDKPDPNTKPVDPDNPGTPVDPSNPGGNGGATVSGDLTFLYVSNSIDFGSAATPLKAQTDGTTQTINDGSKNADGSTNVVTVSNEAFATNKNLISEVSDTRGNNAGWTVQVNSSPLTDSKVGDLKGATLDLNGVGADVRNSAVADGSTIDKADTGALALDGTPGTIYSAKTGNGAGVTTMQLDPSKVTLSVPTNVATGTYTGKLNWTLSDTPGA</sequence>
<feature type="region of interest" description="Disordered" evidence="1">
    <location>
        <begin position="28"/>
        <end position="71"/>
    </location>
</feature>
<dbReference type="Pfam" id="PF13731">
    <property type="entry name" value="WxL"/>
    <property type="match status" value="1"/>
</dbReference>
<evidence type="ECO:0000313" key="4">
    <source>
        <dbReference type="EMBL" id="MFD1549534.1"/>
    </source>
</evidence>
<feature type="chain" id="PRO_5045379396" evidence="2">
    <location>
        <begin position="27"/>
        <end position="253"/>
    </location>
</feature>
<feature type="signal peptide" evidence="2">
    <location>
        <begin position="1"/>
        <end position="26"/>
    </location>
</feature>
<evidence type="ECO:0000259" key="3">
    <source>
        <dbReference type="Pfam" id="PF13731"/>
    </source>
</evidence>
<reference evidence="5" key="1">
    <citation type="journal article" date="2019" name="Int. J. Syst. Evol. Microbiol.">
        <title>The Global Catalogue of Microorganisms (GCM) 10K type strain sequencing project: providing services to taxonomists for standard genome sequencing and annotation.</title>
        <authorList>
            <consortium name="The Broad Institute Genomics Platform"/>
            <consortium name="The Broad Institute Genome Sequencing Center for Infectious Disease"/>
            <person name="Wu L."/>
            <person name="Ma J."/>
        </authorList>
    </citation>
    <scope>NUCLEOTIDE SEQUENCE [LARGE SCALE GENOMIC DNA]</scope>
    <source>
        <strain evidence="5">CCM 8906</strain>
    </source>
</reference>
<keyword evidence="2" id="KW-0732">Signal</keyword>
<dbReference type="RefSeq" id="WP_125701273.1">
    <property type="nucleotide sequence ID" value="NZ_JBHTOM010000009.1"/>
</dbReference>
<evidence type="ECO:0000256" key="1">
    <source>
        <dbReference type="SAM" id="MobiDB-lite"/>
    </source>
</evidence>
<dbReference type="EMBL" id="JBHTOM010000009">
    <property type="protein sequence ID" value="MFD1549534.1"/>
    <property type="molecule type" value="Genomic_DNA"/>
</dbReference>
<keyword evidence="5" id="KW-1185">Reference proteome</keyword>
<feature type="domain" description="WxL" evidence="3">
    <location>
        <begin position="28"/>
        <end position="251"/>
    </location>
</feature>
<organism evidence="4 5">
    <name type="scientific">Levilactobacillus fuyuanensis</name>
    <dbReference type="NCBI Taxonomy" id="2486022"/>
    <lineage>
        <taxon>Bacteria</taxon>
        <taxon>Bacillati</taxon>
        <taxon>Bacillota</taxon>
        <taxon>Bacilli</taxon>
        <taxon>Lactobacillales</taxon>
        <taxon>Lactobacillaceae</taxon>
        <taxon>Levilactobacillus</taxon>
    </lineage>
</organism>
<name>A0ABW4H459_9LACO</name>
<protein>
    <submittedName>
        <fullName evidence="4">WxL domain-containing protein</fullName>
    </submittedName>
</protein>
<dbReference type="Proteomes" id="UP001597195">
    <property type="component" value="Unassembled WGS sequence"/>
</dbReference>
<proteinExistence type="predicted"/>
<accession>A0ABW4H459</accession>